<dbReference type="SUPFAM" id="SSF55136">
    <property type="entry name" value="Probable bacterial effector-binding domain"/>
    <property type="match status" value="1"/>
</dbReference>
<keyword evidence="5" id="KW-0175">Coiled coil</keyword>
<evidence type="ECO:0000313" key="8">
    <source>
        <dbReference type="Proteomes" id="UP000824101"/>
    </source>
</evidence>
<keyword evidence="3" id="KW-0238">DNA-binding</keyword>
<accession>A0A9D2GGL0</accession>
<feature type="coiled-coil region" evidence="5">
    <location>
        <begin position="105"/>
        <end position="150"/>
    </location>
</feature>
<evidence type="ECO:0000256" key="5">
    <source>
        <dbReference type="SAM" id="Coils"/>
    </source>
</evidence>
<organism evidence="7 8">
    <name type="scientific">Candidatus Lachnoclostridium stercorigallinarum</name>
    <dbReference type="NCBI Taxonomy" id="2838634"/>
    <lineage>
        <taxon>Bacteria</taxon>
        <taxon>Bacillati</taxon>
        <taxon>Bacillota</taxon>
        <taxon>Clostridia</taxon>
        <taxon>Lachnospirales</taxon>
        <taxon>Lachnospiraceae</taxon>
    </lineage>
</organism>
<protein>
    <submittedName>
        <fullName evidence="7">MerR family transcriptional regulator</fullName>
    </submittedName>
</protein>
<evidence type="ECO:0000256" key="3">
    <source>
        <dbReference type="ARBA" id="ARBA00023125"/>
    </source>
</evidence>
<gene>
    <name evidence="7" type="ORF">IAA17_06005</name>
</gene>
<dbReference type="InterPro" id="IPR029442">
    <property type="entry name" value="GyrI-like"/>
</dbReference>
<dbReference type="PANTHER" id="PTHR30204">
    <property type="entry name" value="REDOX-CYCLING DRUG-SENSING TRANSCRIPTIONAL ACTIVATOR SOXR"/>
    <property type="match status" value="1"/>
</dbReference>
<dbReference type="EMBL" id="DXBC01000093">
    <property type="protein sequence ID" value="HIZ79324.1"/>
    <property type="molecule type" value="Genomic_DNA"/>
</dbReference>
<reference evidence="7" key="1">
    <citation type="journal article" date="2021" name="PeerJ">
        <title>Extensive microbial diversity within the chicken gut microbiome revealed by metagenomics and culture.</title>
        <authorList>
            <person name="Gilroy R."/>
            <person name="Ravi A."/>
            <person name="Getino M."/>
            <person name="Pursley I."/>
            <person name="Horton D.L."/>
            <person name="Alikhan N.F."/>
            <person name="Baker D."/>
            <person name="Gharbi K."/>
            <person name="Hall N."/>
            <person name="Watson M."/>
            <person name="Adriaenssens E.M."/>
            <person name="Foster-Nyarko E."/>
            <person name="Jarju S."/>
            <person name="Secka A."/>
            <person name="Antonio M."/>
            <person name="Oren A."/>
            <person name="Chaudhuri R.R."/>
            <person name="La Ragione R."/>
            <person name="Hildebrand F."/>
            <person name="Pallen M.J."/>
        </authorList>
    </citation>
    <scope>NUCLEOTIDE SEQUENCE</scope>
    <source>
        <strain evidence="7">ChiBcec1-1093</strain>
    </source>
</reference>
<proteinExistence type="predicted"/>
<keyword evidence="4" id="KW-0804">Transcription</keyword>
<dbReference type="AlphaFoldDB" id="A0A9D2GGL0"/>
<feature type="domain" description="HTH merR-type" evidence="6">
    <location>
        <begin position="32"/>
        <end position="102"/>
    </location>
</feature>
<dbReference type="SUPFAM" id="SSF46955">
    <property type="entry name" value="Putative DNA-binding domain"/>
    <property type="match status" value="1"/>
</dbReference>
<dbReference type="InterPro" id="IPR010499">
    <property type="entry name" value="AraC_E-bd"/>
</dbReference>
<dbReference type="SMART" id="SM00422">
    <property type="entry name" value="HTH_MERR"/>
    <property type="match status" value="1"/>
</dbReference>
<dbReference type="Gene3D" id="3.20.80.10">
    <property type="entry name" value="Regulatory factor, effector binding domain"/>
    <property type="match status" value="1"/>
</dbReference>
<dbReference type="PROSITE" id="PS50937">
    <property type="entry name" value="HTH_MERR_2"/>
    <property type="match status" value="1"/>
</dbReference>
<sequence>MWWRAAKLCWRIWRKTVRSEPAERKKAERKELFTIGEIGKLFHMNIRTLRYYDAAGLLKPEKTDPDTGYRYYSTKQFERLNTIKYLRALDMPIERIIRFFENKDTDTLMELLKEQQEEIRLQRERLDRIARKLERRIEQLNDALDSKLEEIRAVHLPRRQIAFLRREISLEEDLEYPLRELERRNDLNAVMFLGKVGVSVSREQLLRRQFDGFSEIFVVLEQEDGYEGAEEFLEESDYLLIRYSGTHKDAGTYYEKLLNYMEEHHLECCGDSVEITLIDSGFTNDTGKYITELQIPVKKT</sequence>
<dbReference type="SMART" id="SM00871">
    <property type="entry name" value="AraC_E_bind"/>
    <property type="match status" value="1"/>
</dbReference>
<comment type="caution">
    <text evidence="7">The sequence shown here is derived from an EMBL/GenBank/DDBJ whole genome shotgun (WGS) entry which is preliminary data.</text>
</comment>
<name>A0A9D2GGL0_9FIRM</name>
<dbReference type="PANTHER" id="PTHR30204:SF69">
    <property type="entry name" value="MERR-FAMILY TRANSCRIPTIONAL REGULATOR"/>
    <property type="match status" value="1"/>
</dbReference>
<dbReference type="Pfam" id="PF06445">
    <property type="entry name" value="GyrI-like"/>
    <property type="match status" value="1"/>
</dbReference>
<dbReference type="GO" id="GO:0003700">
    <property type="term" value="F:DNA-binding transcription factor activity"/>
    <property type="evidence" value="ECO:0007669"/>
    <property type="project" value="InterPro"/>
</dbReference>
<dbReference type="InterPro" id="IPR047057">
    <property type="entry name" value="MerR_fam"/>
</dbReference>
<dbReference type="InterPro" id="IPR011256">
    <property type="entry name" value="Reg_factor_effector_dom_sf"/>
</dbReference>
<evidence type="ECO:0000259" key="6">
    <source>
        <dbReference type="PROSITE" id="PS50937"/>
    </source>
</evidence>
<dbReference type="Proteomes" id="UP000824101">
    <property type="component" value="Unassembled WGS sequence"/>
</dbReference>
<reference evidence="7" key="2">
    <citation type="submission" date="2021-04" db="EMBL/GenBank/DDBJ databases">
        <authorList>
            <person name="Gilroy R."/>
        </authorList>
    </citation>
    <scope>NUCLEOTIDE SEQUENCE</scope>
    <source>
        <strain evidence="7">ChiBcec1-1093</strain>
    </source>
</reference>
<dbReference type="CDD" id="cd01107">
    <property type="entry name" value="HTH_BmrR"/>
    <property type="match status" value="1"/>
</dbReference>
<evidence type="ECO:0000256" key="4">
    <source>
        <dbReference type="ARBA" id="ARBA00023163"/>
    </source>
</evidence>
<evidence type="ECO:0000256" key="2">
    <source>
        <dbReference type="ARBA" id="ARBA00023015"/>
    </source>
</evidence>
<dbReference type="InterPro" id="IPR000551">
    <property type="entry name" value="MerR-type_HTH_dom"/>
</dbReference>
<evidence type="ECO:0000313" key="7">
    <source>
        <dbReference type="EMBL" id="HIZ79324.1"/>
    </source>
</evidence>
<dbReference type="Pfam" id="PF13411">
    <property type="entry name" value="MerR_1"/>
    <property type="match status" value="1"/>
</dbReference>
<evidence type="ECO:0000256" key="1">
    <source>
        <dbReference type="ARBA" id="ARBA00022491"/>
    </source>
</evidence>
<dbReference type="Gene3D" id="1.10.1660.10">
    <property type="match status" value="1"/>
</dbReference>
<dbReference type="InterPro" id="IPR009061">
    <property type="entry name" value="DNA-bd_dom_put_sf"/>
</dbReference>
<keyword evidence="1" id="KW-0678">Repressor</keyword>
<dbReference type="GO" id="GO:0003677">
    <property type="term" value="F:DNA binding"/>
    <property type="evidence" value="ECO:0007669"/>
    <property type="project" value="UniProtKB-KW"/>
</dbReference>
<keyword evidence="2" id="KW-0805">Transcription regulation</keyword>